<gene>
    <name evidence="2" type="ORF">KP509_29G053600</name>
</gene>
<sequence>MPETEKQVDNTKALLIGTLAPGVNAPTWAAWKVVMLGLAISLGALLWVALRSTSSALLIHVLLLICFAVALFALLTWFVGETGFVTVDQQMKDLNLAEDENKASKAE</sequence>
<dbReference type="OrthoDB" id="1928656at2759"/>
<protein>
    <submittedName>
        <fullName evidence="2">Uncharacterized protein</fullName>
    </submittedName>
</protein>
<accession>A0A8T2R743</accession>
<name>A0A8T2R743_CERRI</name>
<organism evidence="2 3">
    <name type="scientific">Ceratopteris richardii</name>
    <name type="common">Triangle waterfern</name>
    <dbReference type="NCBI Taxonomy" id="49495"/>
    <lineage>
        <taxon>Eukaryota</taxon>
        <taxon>Viridiplantae</taxon>
        <taxon>Streptophyta</taxon>
        <taxon>Embryophyta</taxon>
        <taxon>Tracheophyta</taxon>
        <taxon>Polypodiopsida</taxon>
        <taxon>Polypodiidae</taxon>
        <taxon>Polypodiales</taxon>
        <taxon>Pteridineae</taxon>
        <taxon>Pteridaceae</taxon>
        <taxon>Parkerioideae</taxon>
        <taxon>Ceratopteris</taxon>
    </lineage>
</organism>
<evidence type="ECO:0000256" key="1">
    <source>
        <dbReference type="SAM" id="Phobius"/>
    </source>
</evidence>
<feature type="transmembrane region" description="Helical" evidence="1">
    <location>
        <begin position="29"/>
        <end position="50"/>
    </location>
</feature>
<feature type="transmembrane region" description="Helical" evidence="1">
    <location>
        <begin position="57"/>
        <end position="79"/>
    </location>
</feature>
<dbReference type="AlphaFoldDB" id="A0A8T2R743"/>
<keyword evidence="1" id="KW-0472">Membrane</keyword>
<keyword evidence="3" id="KW-1185">Reference proteome</keyword>
<dbReference type="Proteomes" id="UP000825935">
    <property type="component" value="Chromosome 29"/>
</dbReference>
<keyword evidence="1" id="KW-0812">Transmembrane</keyword>
<dbReference type="EMBL" id="CM035434">
    <property type="protein sequence ID" value="KAH7292159.1"/>
    <property type="molecule type" value="Genomic_DNA"/>
</dbReference>
<evidence type="ECO:0000313" key="3">
    <source>
        <dbReference type="Proteomes" id="UP000825935"/>
    </source>
</evidence>
<evidence type="ECO:0000313" key="2">
    <source>
        <dbReference type="EMBL" id="KAH7292159.1"/>
    </source>
</evidence>
<proteinExistence type="predicted"/>
<keyword evidence="1" id="KW-1133">Transmembrane helix</keyword>
<comment type="caution">
    <text evidence="2">The sequence shown here is derived from an EMBL/GenBank/DDBJ whole genome shotgun (WGS) entry which is preliminary data.</text>
</comment>
<dbReference type="OMA" id="QMREMDL"/>
<reference evidence="2" key="1">
    <citation type="submission" date="2021-08" db="EMBL/GenBank/DDBJ databases">
        <title>WGS assembly of Ceratopteris richardii.</title>
        <authorList>
            <person name="Marchant D.B."/>
            <person name="Chen G."/>
            <person name="Jenkins J."/>
            <person name="Shu S."/>
            <person name="Leebens-Mack J."/>
            <person name="Grimwood J."/>
            <person name="Schmutz J."/>
            <person name="Soltis P."/>
            <person name="Soltis D."/>
            <person name="Chen Z.-H."/>
        </authorList>
    </citation>
    <scope>NUCLEOTIDE SEQUENCE</scope>
    <source>
        <strain evidence="2">Whitten #5841</strain>
        <tissue evidence="2">Leaf</tissue>
    </source>
</reference>